<organism evidence="1 2">
    <name type="scientific">Neolentinus lepideus HHB14362 ss-1</name>
    <dbReference type="NCBI Taxonomy" id="1314782"/>
    <lineage>
        <taxon>Eukaryota</taxon>
        <taxon>Fungi</taxon>
        <taxon>Dikarya</taxon>
        <taxon>Basidiomycota</taxon>
        <taxon>Agaricomycotina</taxon>
        <taxon>Agaricomycetes</taxon>
        <taxon>Gloeophyllales</taxon>
        <taxon>Gloeophyllaceae</taxon>
        <taxon>Neolentinus</taxon>
    </lineage>
</organism>
<keyword evidence="2" id="KW-1185">Reference proteome</keyword>
<gene>
    <name evidence="1" type="ORF">NEOLEDRAFT_1062733</name>
</gene>
<evidence type="ECO:0000313" key="2">
    <source>
        <dbReference type="Proteomes" id="UP000076761"/>
    </source>
</evidence>
<reference evidence="1 2" key="1">
    <citation type="journal article" date="2016" name="Mol. Biol. Evol.">
        <title>Comparative Genomics of Early-Diverging Mushroom-Forming Fungi Provides Insights into the Origins of Lignocellulose Decay Capabilities.</title>
        <authorList>
            <person name="Nagy L.G."/>
            <person name="Riley R."/>
            <person name="Tritt A."/>
            <person name="Adam C."/>
            <person name="Daum C."/>
            <person name="Floudas D."/>
            <person name="Sun H."/>
            <person name="Yadav J.S."/>
            <person name="Pangilinan J."/>
            <person name="Larsson K.H."/>
            <person name="Matsuura K."/>
            <person name="Barry K."/>
            <person name="Labutti K."/>
            <person name="Kuo R."/>
            <person name="Ohm R.A."/>
            <person name="Bhattacharya S.S."/>
            <person name="Shirouzu T."/>
            <person name="Yoshinaga Y."/>
            <person name="Martin F.M."/>
            <person name="Grigoriev I.V."/>
            <person name="Hibbett D.S."/>
        </authorList>
    </citation>
    <scope>NUCLEOTIDE SEQUENCE [LARGE SCALE GENOMIC DNA]</scope>
    <source>
        <strain evidence="1 2">HHB14362 ss-1</strain>
    </source>
</reference>
<protein>
    <submittedName>
        <fullName evidence="1">Uncharacterized protein</fullName>
    </submittedName>
</protein>
<dbReference type="EMBL" id="KV425566">
    <property type="protein sequence ID" value="KZT26516.1"/>
    <property type="molecule type" value="Genomic_DNA"/>
</dbReference>
<dbReference type="InParanoid" id="A0A165TDN4"/>
<proteinExistence type="predicted"/>
<evidence type="ECO:0000313" key="1">
    <source>
        <dbReference type="EMBL" id="KZT26516.1"/>
    </source>
</evidence>
<name>A0A165TDN4_9AGAM</name>
<sequence>MVVSHRGFSAWISCEGRMLPEFEVAVDSKTHRVTSWIPSFEGKPFVVHWKDQGSKIDTAAYITLDGLTVAGRFLPGEGETYRDGVRTGPNMERPFVFSKVPEAGTFLLEVLGHINTHTRTRRDRWRKDSKQRRLGDYFAED</sequence>
<dbReference type="OrthoDB" id="3237202at2759"/>
<dbReference type="AlphaFoldDB" id="A0A165TDN4"/>
<dbReference type="Proteomes" id="UP000076761">
    <property type="component" value="Unassembled WGS sequence"/>
</dbReference>
<accession>A0A165TDN4</accession>